<comment type="caution">
    <text evidence="2">The sequence shown here is derived from an EMBL/GenBank/DDBJ whole genome shotgun (WGS) entry which is preliminary data.</text>
</comment>
<organism evidence="2 3">
    <name type="scientific">Shewanella metallivivens</name>
    <dbReference type="NCBI Taxonomy" id="2872342"/>
    <lineage>
        <taxon>Bacteria</taxon>
        <taxon>Pseudomonadati</taxon>
        <taxon>Pseudomonadota</taxon>
        <taxon>Gammaproteobacteria</taxon>
        <taxon>Alteromonadales</taxon>
        <taxon>Shewanellaceae</taxon>
        <taxon>Shewanella</taxon>
    </lineage>
</organism>
<protein>
    <submittedName>
        <fullName evidence="2">Uncharacterized protein</fullName>
    </submittedName>
</protein>
<dbReference type="RefSeq" id="WP_238104366.1">
    <property type="nucleotide sequence ID" value="NZ_JAQQPZ010000002.1"/>
</dbReference>
<keyword evidence="3" id="KW-1185">Reference proteome</keyword>
<evidence type="ECO:0000256" key="1">
    <source>
        <dbReference type="SAM" id="MobiDB-lite"/>
    </source>
</evidence>
<accession>A0ABT5THM4</accession>
<sequence>MRTLRPSRSASSGLPEYGLPEYGLPEYGLPEYGLPEYGLPEYGLPTMERYCMSDKDILEACVHICKNLI</sequence>
<name>A0ABT5THM4_9GAMM</name>
<evidence type="ECO:0000313" key="2">
    <source>
        <dbReference type="EMBL" id="MDD8058118.1"/>
    </source>
</evidence>
<proteinExistence type="predicted"/>
<reference evidence="2 3" key="1">
    <citation type="submission" date="2023-02" db="EMBL/GenBank/DDBJ databases">
        <title>Genome sequence of Shewanella metallivivens ER-Te-42B-Light, sp. nov., enriched from sulfide tube worms (Riftia pachyptila) isolated from Explorer Ridge in the Pacific Ocean.</title>
        <authorList>
            <person name="Maltman C."/>
            <person name="Kuzyk S.B."/>
            <person name="Kyndt J.A."/>
            <person name="Yurkov V."/>
        </authorList>
    </citation>
    <scope>NUCLEOTIDE SEQUENCE [LARGE SCALE GENOMIC DNA]</scope>
    <source>
        <strain evidence="2 3">ER-Te-42B-Light</strain>
    </source>
</reference>
<dbReference type="EMBL" id="JAQQPZ010000002">
    <property type="protein sequence ID" value="MDD8058118.1"/>
    <property type="molecule type" value="Genomic_DNA"/>
</dbReference>
<feature type="region of interest" description="Disordered" evidence="1">
    <location>
        <begin position="1"/>
        <end position="20"/>
    </location>
</feature>
<feature type="compositionally biased region" description="Polar residues" evidence="1">
    <location>
        <begin position="1"/>
        <end position="12"/>
    </location>
</feature>
<dbReference type="Proteomes" id="UP001213691">
    <property type="component" value="Unassembled WGS sequence"/>
</dbReference>
<evidence type="ECO:0000313" key="3">
    <source>
        <dbReference type="Proteomes" id="UP001213691"/>
    </source>
</evidence>
<gene>
    <name evidence="2" type="ORF">PQR79_03080</name>
</gene>